<comment type="cofactor">
    <cofactor evidence="12">
        <name>[4Fe-4S] cluster</name>
        <dbReference type="ChEBI" id="CHEBI:49883"/>
    </cofactor>
    <text evidence="12">Binds 1 [4Fe-4S] cluster.</text>
</comment>
<dbReference type="InterPro" id="IPR004036">
    <property type="entry name" value="Endonuclease-III-like_CS2"/>
</dbReference>
<dbReference type="Gene3D" id="1.10.1670.10">
    <property type="entry name" value="Helix-hairpin-Helix base-excision DNA repair enzymes (C-terminal)"/>
    <property type="match status" value="1"/>
</dbReference>
<dbReference type="Pfam" id="PF00730">
    <property type="entry name" value="HhH-GPD"/>
    <property type="match status" value="1"/>
</dbReference>
<feature type="binding site" evidence="12">
    <location>
        <position position="194"/>
    </location>
    <ligand>
        <name>[4Fe-4S] cluster</name>
        <dbReference type="ChEBI" id="CHEBI:49883"/>
    </ligand>
</feature>
<dbReference type="PROSITE" id="PS01155">
    <property type="entry name" value="ENDONUCLEASE_III_2"/>
    <property type="match status" value="1"/>
</dbReference>
<dbReference type="InterPro" id="IPR005759">
    <property type="entry name" value="Nth"/>
</dbReference>
<evidence type="ECO:0000313" key="14">
    <source>
        <dbReference type="EMBL" id="OGG97191.1"/>
    </source>
</evidence>
<dbReference type="FunFam" id="1.10.1670.10:FF:000001">
    <property type="entry name" value="Endonuclease III"/>
    <property type="match status" value="1"/>
</dbReference>
<keyword evidence="4 12" id="KW-0227">DNA damage</keyword>
<comment type="function">
    <text evidence="12">DNA repair enzyme that has both DNA N-glycosylase activity and AP-lyase activity. The DNA N-glycosylase activity releases various damaged pyrimidines from DNA by cleaving the N-glycosidic bond, leaving an AP (apurinic/apyrimidinic) site. The AP-lyase activity cleaves the phosphodiester bond 3' to the AP site by a beta-elimination, leaving a 3'-terminal unsaturated sugar and a product with a terminal 5'-phosphate.</text>
</comment>
<evidence type="ECO:0000256" key="4">
    <source>
        <dbReference type="ARBA" id="ARBA00022763"/>
    </source>
</evidence>
<dbReference type="SMART" id="SM00478">
    <property type="entry name" value="ENDO3c"/>
    <property type="match status" value="1"/>
</dbReference>
<keyword evidence="6 12" id="KW-0408">Iron</keyword>
<dbReference type="EC" id="4.2.99.18" evidence="12"/>
<keyword evidence="10 12" id="KW-0456">Lyase</keyword>
<dbReference type="FunFam" id="1.10.340.30:FF:000001">
    <property type="entry name" value="Endonuclease III"/>
    <property type="match status" value="1"/>
</dbReference>
<evidence type="ECO:0000313" key="15">
    <source>
        <dbReference type="Proteomes" id="UP000178449"/>
    </source>
</evidence>
<dbReference type="EMBL" id="MFNE01000003">
    <property type="protein sequence ID" value="OGG97191.1"/>
    <property type="molecule type" value="Genomic_DNA"/>
</dbReference>
<name>A0A1F6GGF9_9PROT</name>
<dbReference type="GO" id="GO:0051539">
    <property type="term" value="F:4 iron, 4 sulfur cluster binding"/>
    <property type="evidence" value="ECO:0007669"/>
    <property type="project" value="UniProtKB-UniRule"/>
</dbReference>
<dbReference type="Proteomes" id="UP000178449">
    <property type="component" value="Unassembled WGS sequence"/>
</dbReference>
<keyword evidence="2 12" id="KW-0004">4Fe-4S</keyword>
<evidence type="ECO:0000256" key="1">
    <source>
        <dbReference type="ARBA" id="ARBA00008343"/>
    </source>
</evidence>
<dbReference type="PIRSF" id="PIRSF001435">
    <property type="entry name" value="Nth"/>
    <property type="match status" value="1"/>
</dbReference>
<dbReference type="NCBIfam" id="TIGR01083">
    <property type="entry name" value="nth"/>
    <property type="match status" value="1"/>
</dbReference>
<dbReference type="InterPro" id="IPR003265">
    <property type="entry name" value="HhH-GPD_domain"/>
</dbReference>
<evidence type="ECO:0000256" key="5">
    <source>
        <dbReference type="ARBA" id="ARBA00022801"/>
    </source>
</evidence>
<feature type="binding site" evidence="12">
    <location>
        <position position="197"/>
    </location>
    <ligand>
        <name>[4Fe-4S] cluster</name>
        <dbReference type="ChEBI" id="CHEBI:49883"/>
    </ligand>
</feature>
<keyword evidence="14" id="KW-0540">Nuclease</keyword>
<dbReference type="SMART" id="SM00525">
    <property type="entry name" value="FES"/>
    <property type="match status" value="1"/>
</dbReference>
<evidence type="ECO:0000256" key="8">
    <source>
        <dbReference type="ARBA" id="ARBA00023125"/>
    </source>
</evidence>
<keyword evidence="5 12" id="KW-0378">Hydrolase</keyword>
<evidence type="ECO:0000259" key="13">
    <source>
        <dbReference type="SMART" id="SM00478"/>
    </source>
</evidence>
<dbReference type="PANTHER" id="PTHR10359">
    <property type="entry name" value="A/G-SPECIFIC ADENINE GLYCOSYLASE/ENDONUCLEASE III"/>
    <property type="match status" value="1"/>
</dbReference>
<keyword evidence="14" id="KW-0255">Endonuclease</keyword>
<reference evidence="14 15" key="1">
    <citation type="journal article" date="2016" name="Nat. Commun.">
        <title>Thousands of microbial genomes shed light on interconnected biogeochemical processes in an aquifer system.</title>
        <authorList>
            <person name="Anantharaman K."/>
            <person name="Brown C.T."/>
            <person name="Hug L.A."/>
            <person name="Sharon I."/>
            <person name="Castelle C.J."/>
            <person name="Probst A.J."/>
            <person name="Thomas B.C."/>
            <person name="Singh A."/>
            <person name="Wilkins M.J."/>
            <person name="Karaoz U."/>
            <person name="Brodie E.L."/>
            <person name="Williams K.H."/>
            <person name="Hubbard S.S."/>
            <person name="Banfield J.F."/>
        </authorList>
    </citation>
    <scope>NUCLEOTIDE SEQUENCE [LARGE SCALE GENOMIC DNA]</scope>
</reference>
<evidence type="ECO:0000256" key="7">
    <source>
        <dbReference type="ARBA" id="ARBA00023014"/>
    </source>
</evidence>
<dbReference type="InterPro" id="IPR023170">
    <property type="entry name" value="HhH_base_excis_C"/>
</dbReference>
<dbReference type="InterPro" id="IPR011257">
    <property type="entry name" value="DNA_glycosylase"/>
</dbReference>
<keyword evidence="11 12" id="KW-0326">Glycosidase</keyword>
<keyword evidence="7 12" id="KW-0411">Iron-sulfur</keyword>
<evidence type="ECO:0000256" key="11">
    <source>
        <dbReference type="ARBA" id="ARBA00023295"/>
    </source>
</evidence>
<comment type="caution">
    <text evidence="14">The sequence shown here is derived from an EMBL/GenBank/DDBJ whole genome shotgun (WGS) entry which is preliminary data.</text>
</comment>
<dbReference type="GO" id="GO:0003677">
    <property type="term" value="F:DNA binding"/>
    <property type="evidence" value="ECO:0007669"/>
    <property type="project" value="UniProtKB-UniRule"/>
</dbReference>
<dbReference type="GO" id="GO:0019104">
    <property type="term" value="F:DNA N-glycosylase activity"/>
    <property type="evidence" value="ECO:0007669"/>
    <property type="project" value="UniProtKB-UniRule"/>
</dbReference>
<organism evidence="14 15">
    <name type="scientific">Candidatus Lambdaproteobacteria bacterium RIFOXYD2_FULL_50_16</name>
    <dbReference type="NCBI Taxonomy" id="1817772"/>
    <lineage>
        <taxon>Bacteria</taxon>
        <taxon>Pseudomonadati</taxon>
        <taxon>Pseudomonadota</taxon>
        <taxon>Candidatus Lambdaproteobacteria</taxon>
    </lineage>
</organism>
<comment type="catalytic activity">
    <reaction evidence="12">
        <text>2'-deoxyribonucleotide-(2'-deoxyribose 5'-phosphate)-2'-deoxyribonucleotide-DNA = a 3'-end 2'-deoxyribonucleotide-(2,3-dehydro-2,3-deoxyribose 5'-phosphate)-DNA + a 5'-end 5'-phospho-2'-deoxyribonucleoside-DNA + H(+)</text>
        <dbReference type="Rhea" id="RHEA:66592"/>
        <dbReference type="Rhea" id="RHEA-COMP:13180"/>
        <dbReference type="Rhea" id="RHEA-COMP:16897"/>
        <dbReference type="Rhea" id="RHEA-COMP:17067"/>
        <dbReference type="ChEBI" id="CHEBI:15378"/>
        <dbReference type="ChEBI" id="CHEBI:136412"/>
        <dbReference type="ChEBI" id="CHEBI:157695"/>
        <dbReference type="ChEBI" id="CHEBI:167181"/>
        <dbReference type="EC" id="4.2.99.18"/>
    </reaction>
</comment>
<evidence type="ECO:0000256" key="3">
    <source>
        <dbReference type="ARBA" id="ARBA00022723"/>
    </source>
</evidence>
<proteinExistence type="inferred from homology"/>
<protein>
    <recommendedName>
        <fullName evidence="12">Endonuclease III</fullName>
        <ecNumber evidence="12">4.2.99.18</ecNumber>
    </recommendedName>
    <alternativeName>
        <fullName evidence="12">DNA-(apurinic or apyrimidinic site) lyase</fullName>
    </alternativeName>
</protein>
<evidence type="ECO:0000256" key="12">
    <source>
        <dbReference type="HAMAP-Rule" id="MF_00942"/>
    </source>
</evidence>
<dbReference type="GO" id="GO:0140078">
    <property type="term" value="F:class I DNA-(apurinic or apyrimidinic site) endonuclease activity"/>
    <property type="evidence" value="ECO:0007669"/>
    <property type="project" value="UniProtKB-EC"/>
</dbReference>
<evidence type="ECO:0000256" key="10">
    <source>
        <dbReference type="ARBA" id="ARBA00023239"/>
    </source>
</evidence>
<dbReference type="Gene3D" id="1.10.340.30">
    <property type="entry name" value="Hypothetical protein, domain 2"/>
    <property type="match status" value="1"/>
</dbReference>
<dbReference type="InterPro" id="IPR003651">
    <property type="entry name" value="Endonuclease3_FeS-loop_motif"/>
</dbReference>
<evidence type="ECO:0000256" key="2">
    <source>
        <dbReference type="ARBA" id="ARBA00022485"/>
    </source>
</evidence>
<keyword evidence="9 12" id="KW-0234">DNA repair</keyword>
<dbReference type="STRING" id="1817772.A2527_10265"/>
<evidence type="ECO:0000256" key="9">
    <source>
        <dbReference type="ARBA" id="ARBA00023204"/>
    </source>
</evidence>
<keyword evidence="8 12" id="KW-0238">DNA-binding</keyword>
<feature type="binding site" evidence="12">
    <location>
        <position position="203"/>
    </location>
    <ligand>
        <name>[4Fe-4S] cluster</name>
        <dbReference type="ChEBI" id="CHEBI:49883"/>
    </ligand>
</feature>
<dbReference type="GO" id="GO:0006285">
    <property type="term" value="P:base-excision repair, AP site formation"/>
    <property type="evidence" value="ECO:0007669"/>
    <property type="project" value="TreeGrafter"/>
</dbReference>
<keyword evidence="3 12" id="KW-0479">Metal-binding</keyword>
<evidence type="ECO:0000256" key="6">
    <source>
        <dbReference type="ARBA" id="ARBA00023004"/>
    </source>
</evidence>
<gene>
    <name evidence="12" type="primary">nth</name>
    <name evidence="14" type="ORF">A2527_10265</name>
</gene>
<comment type="similarity">
    <text evidence="1 12">Belongs to the Nth/MutY family.</text>
</comment>
<feature type="binding site" evidence="12">
    <location>
        <position position="187"/>
    </location>
    <ligand>
        <name>[4Fe-4S] cluster</name>
        <dbReference type="ChEBI" id="CHEBI:49883"/>
    </ligand>
</feature>
<dbReference type="CDD" id="cd00056">
    <property type="entry name" value="ENDO3c"/>
    <property type="match status" value="1"/>
</dbReference>
<dbReference type="PANTHER" id="PTHR10359:SF18">
    <property type="entry name" value="ENDONUCLEASE III"/>
    <property type="match status" value="1"/>
</dbReference>
<dbReference type="Pfam" id="PF10576">
    <property type="entry name" value="EndIII_4Fe-2S"/>
    <property type="match status" value="1"/>
</dbReference>
<dbReference type="GO" id="GO:0046872">
    <property type="term" value="F:metal ion binding"/>
    <property type="evidence" value="ECO:0007669"/>
    <property type="project" value="UniProtKB-KW"/>
</dbReference>
<feature type="domain" description="HhH-GPD" evidence="13">
    <location>
        <begin position="38"/>
        <end position="185"/>
    </location>
</feature>
<dbReference type="SUPFAM" id="SSF48150">
    <property type="entry name" value="DNA-glycosylase"/>
    <property type="match status" value="1"/>
</dbReference>
<dbReference type="AlphaFoldDB" id="A0A1F6GGF9"/>
<dbReference type="HAMAP" id="MF_00942">
    <property type="entry name" value="Nth"/>
    <property type="match status" value="1"/>
</dbReference>
<sequence>MKLSDRELVFLAFKAQNPNPKSELNFESPYQLLVAVILSAQATDVSVNKVTPALFALAPNPQKMVELGLEGVKERIKTIGLFNNKAKALIESAKQLLEQHQGQVPQDRALLEKLAGVGGKTAGVVLNVAFGEPCIPVDTHVFRVANRLGLVKTKTPQTTEAALLKVVPRWARKEAHHLLILHGRYICKARTPLCAQCPVQGQCPSNLNT</sequence>
<accession>A0A1F6GGF9</accession>